<dbReference type="EMBL" id="JAKWFO010000008">
    <property type="protein sequence ID" value="KAI9633518.1"/>
    <property type="molecule type" value="Genomic_DNA"/>
</dbReference>
<comment type="caution">
    <text evidence="3">The sequence shown here is derived from an EMBL/GenBank/DDBJ whole genome shotgun (WGS) entry which is preliminary data.</text>
</comment>
<dbReference type="GeneID" id="77729175"/>
<dbReference type="InterPro" id="IPR001466">
    <property type="entry name" value="Beta-lactam-related"/>
</dbReference>
<dbReference type="PANTHER" id="PTHR46825">
    <property type="entry name" value="D-ALANYL-D-ALANINE-CARBOXYPEPTIDASE/ENDOPEPTIDASE AMPH"/>
    <property type="match status" value="1"/>
</dbReference>
<dbReference type="InterPro" id="IPR012338">
    <property type="entry name" value="Beta-lactam/transpept-like"/>
</dbReference>
<dbReference type="PANTHER" id="PTHR46825:SF15">
    <property type="entry name" value="BETA-LACTAMASE-RELATED DOMAIN-CONTAINING PROTEIN"/>
    <property type="match status" value="1"/>
</dbReference>
<dbReference type="SUPFAM" id="SSF56601">
    <property type="entry name" value="beta-lactamase/transpeptidase-like"/>
    <property type="match status" value="1"/>
</dbReference>
<name>A0AA38H3I4_9TREE</name>
<protein>
    <submittedName>
        <fullName evidence="3">Beta-lactamase/transpeptidase-like protein</fullName>
    </submittedName>
</protein>
<dbReference type="Gene3D" id="3.40.710.10">
    <property type="entry name" value="DD-peptidase/beta-lactamase superfamily"/>
    <property type="match status" value="1"/>
</dbReference>
<gene>
    <name evidence="3" type="ORF">MKK02DRAFT_38172</name>
</gene>
<evidence type="ECO:0000313" key="4">
    <source>
        <dbReference type="Proteomes" id="UP001164286"/>
    </source>
</evidence>
<dbReference type="AlphaFoldDB" id="A0AA38H3I4"/>
<dbReference type="Proteomes" id="UP001164286">
    <property type="component" value="Unassembled WGS sequence"/>
</dbReference>
<dbReference type="RefSeq" id="XP_052943295.1">
    <property type="nucleotide sequence ID" value="XM_053089970.1"/>
</dbReference>
<organism evidence="3 4">
    <name type="scientific">Dioszegia hungarica</name>
    <dbReference type="NCBI Taxonomy" id="4972"/>
    <lineage>
        <taxon>Eukaryota</taxon>
        <taxon>Fungi</taxon>
        <taxon>Dikarya</taxon>
        <taxon>Basidiomycota</taxon>
        <taxon>Agaricomycotina</taxon>
        <taxon>Tremellomycetes</taxon>
        <taxon>Tremellales</taxon>
        <taxon>Bulleribasidiaceae</taxon>
        <taxon>Dioszegia</taxon>
    </lineage>
</organism>
<sequence length="557" mass="61686">MTTILDPSLRQKLEKLLQKYKVPGLCVSVVRKQDKQWAEEVLPFGTRDGSGSPWKEDSLHAIASCSKVFAAASVGLLIDRKTTLPNGQLLTWRTRIKDVLPEWKVMDEVTEANADIEDVLAMRLGIPGHNGAWGGPNDTQQAMIARMQHYKPSTALRKTATYSNDSFAVAGEFIARLTGTPYHVFVKENIFDPLGITSTTFNYREALDTGRRVEGFVHYDRDGKAGSDAVKSGGWSDEGVGEVGQVKGWDIGDGMFFAAAGGILSTGADIIHWLKETLDPHILSRDTLDELNRPRTSWGDTSTPHPTLSHNTYGIGQWTWYYRGHRIVGHSGDIPGHYSMVFRLPDDAIGLAVFCNDETFGGEMVKTVFMMVIDEMLGLGGMVDWEDVYLLKKLREAGEGEKVSESYRSNTTDISGTYHHPAYGNLIVKRIEDHPMGPTFSRLLAEYPGHSIPLRPNEQIYLGDLPQKWIGKLLLSISDANLFTRAWIRADEIVRPGEADMRYAGVVNGIGKCMILDKGIGMPWDFCGASGEGADVSEWAEEDAEHAAALWFEKIST</sequence>
<evidence type="ECO:0000256" key="1">
    <source>
        <dbReference type="ARBA" id="ARBA00038215"/>
    </source>
</evidence>
<dbReference type="Pfam" id="PF00144">
    <property type="entry name" value="Beta-lactamase"/>
    <property type="match status" value="1"/>
</dbReference>
<evidence type="ECO:0000313" key="3">
    <source>
        <dbReference type="EMBL" id="KAI9633518.1"/>
    </source>
</evidence>
<keyword evidence="4" id="KW-1185">Reference proteome</keyword>
<feature type="domain" description="Beta-lactamase-related" evidence="2">
    <location>
        <begin position="9"/>
        <end position="360"/>
    </location>
</feature>
<proteinExistence type="inferred from homology"/>
<reference evidence="3" key="1">
    <citation type="journal article" date="2022" name="G3 (Bethesda)">
        <title>High quality genome of the basidiomycete yeast Dioszegia hungarica PDD-24b-2 isolated from cloud water.</title>
        <authorList>
            <person name="Jarrige D."/>
            <person name="Haridas S."/>
            <person name="Bleykasten-Grosshans C."/>
            <person name="Joly M."/>
            <person name="Nadalig T."/>
            <person name="Sancelme M."/>
            <person name="Vuilleumier S."/>
            <person name="Grigoriev I.V."/>
            <person name="Amato P."/>
            <person name="Bringel F."/>
        </authorList>
    </citation>
    <scope>NUCLEOTIDE SEQUENCE</scope>
    <source>
        <strain evidence="3">PDD-24b-2</strain>
    </source>
</reference>
<accession>A0AA38H3I4</accession>
<comment type="similarity">
    <text evidence="1">Belongs to the peptidase S12 family.</text>
</comment>
<evidence type="ECO:0000259" key="2">
    <source>
        <dbReference type="Pfam" id="PF00144"/>
    </source>
</evidence>
<dbReference type="InterPro" id="IPR050491">
    <property type="entry name" value="AmpC-like"/>
</dbReference>